<comment type="caution">
    <text evidence="4">The sequence shown here is derived from an EMBL/GenBank/DDBJ whole genome shotgun (WGS) entry which is preliminary data.</text>
</comment>
<dbReference type="Proteomes" id="UP001271789">
    <property type="component" value="Unassembled WGS sequence"/>
</dbReference>
<feature type="transmembrane region" description="Helical" evidence="1">
    <location>
        <begin position="439"/>
        <end position="460"/>
    </location>
</feature>
<evidence type="ECO:0000313" key="4">
    <source>
        <dbReference type="EMBL" id="MDV0446670.1"/>
    </source>
</evidence>
<accession>A0AAE4MHF3</accession>
<feature type="transmembrane region" description="Helical" evidence="1">
    <location>
        <begin position="266"/>
        <end position="290"/>
    </location>
</feature>
<protein>
    <recommendedName>
        <fullName evidence="6">DUF2207 domain-containing protein</fullName>
    </recommendedName>
</protein>
<dbReference type="AlphaFoldDB" id="A0AAE4MHF3"/>
<evidence type="ECO:0000259" key="3">
    <source>
        <dbReference type="Pfam" id="PF20990"/>
    </source>
</evidence>
<sequence length="620" mass="69691">MNLQKHNNSTSSLSSAPLRLVAVALLIGLCLMLLMSGAAAKSYTVDHADVNIVVNESGVVHVNERIYYTFDSWDEDYNEVYRLVYTNSDIRIKNATGYIEGYPNSSFRVDQVSGGQELIVRLPKPNPSNVVFVISYDYYGGINVYNDVTEFNYMLWGDNWEKQLPSLNATVTFKNTTMSPIPGYSGQTNWTHPSFYTDTVSGNQVSGSDYRYTISATNIPSYTWYDFRVIYPRMENPSGDFVTIQRYDGLDDILKEESQYERKSTYAYFLIFIQFLVILGGIAVPVLIYLKYGRELQTDYHALYERELPTNTKPAVVNAIVSGHGKPTMDAFVSTIMYLIDNDYFSIHETMRKDWKKSDVKEIMLKVEKNADGNLNDFERDVYTFLSDRMEGGEIEWTKLQKKLGANDSFYNFLNRWNAKITKMAQFDSYFDATGNKMIGMAGVALLFCSIAMYFISQIIAPSNLYPQTGITTTLCFVSGLIGLFLIIYPAIWKRSMGRWTKDGRVFYLKWKNFEKYLTDYSLIQQYPPASVIIWDHYMVYAMALGVADQALKNMHLSVPTAAMSNSRVGMIYYYPIFYTGMGRAYSSSTPNQGGSGGGGGGFGGGGIGGGFGGGGGGAR</sequence>
<feature type="domain" description="DUF2207" evidence="2">
    <location>
        <begin position="45"/>
        <end position="230"/>
    </location>
</feature>
<feature type="transmembrane region" description="Helical" evidence="1">
    <location>
        <begin position="472"/>
        <end position="492"/>
    </location>
</feature>
<keyword evidence="1" id="KW-1133">Transmembrane helix</keyword>
<dbReference type="RefSeq" id="WP_338099074.1">
    <property type="nucleotide sequence ID" value="NZ_JAWDKD010000009.1"/>
</dbReference>
<proteinExistence type="predicted"/>
<keyword evidence="5" id="KW-1185">Reference proteome</keyword>
<dbReference type="Pfam" id="PF09972">
    <property type="entry name" value="DUF2207"/>
    <property type="match status" value="1"/>
</dbReference>
<keyword evidence="1" id="KW-0812">Transmembrane</keyword>
<dbReference type="EMBL" id="JAWDKD010000009">
    <property type="protein sequence ID" value="MDV0446670.1"/>
    <property type="molecule type" value="Genomic_DNA"/>
</dbReference>
<evidence type="ECO:0000256" key="1">
    <source>
        <dbReference type="SAM" id="Phobius"/>
    </source>
</evidence>
<evidence type="ECO:0000313" key="5">
    <source>
        <dbReference type="Proteomes" id="UP001271789"/>
    </source>
</evidence>
<gene>
    <name evidence="4" type="ORF">MsAg5_05200</name>
</gene>
<organism evidence="4 5">
    <name type="scientific">Methanolapillus africanus</name>
    <dbReference type="NCBI Taxonomy" id="3028297"/>
    <lineage>
        <taxon>Archaea</taxon>
        <taxon>Methanobacteriati</taxon>
        <taxon>Methanobacteriota</taxon>
        <taxon>Stenosarchaea group</taxon>
        <taxon>Methanomicrobia</taxon>
        <taxon>Methanosarcinales</taxon>
        <taxon>Methanosarcinaceae</taxon>
        <taxon>Methanolapillus</taxon>
    </lineage>
</organism>
<feature type="domain" description="Predicted membrane protein YciQ-like C-terminal" evidence="3">
    <location>
        <begin position="302"/>
        <end position="555"/>
    </location>
</feature>
<name>A0AAE4MHF3_9EURY</name>
<dbReference type="Pfam" id="PF20990">
    <property type="entry name" value="DUF2207_C"/>
    <property type="match status" value="1"/>
</dbReference>
<reference evidence="4" key="1">
    <citation type="submission" date="2023-06" db="EMBL/GenBank/DDBJ databases">
        <title>Genome sequence of Methanosarcinaceae archaeon Ag5.</title>
        <authorList>
            <person name="Protasov E."/>
            <person name="Platt K."/>
            <person name="Poehlein A."/>
            <person name="Daniel R."/>
            <person name="Brune A."/>
        </authorList>
    </citation>
    <scope>NUCLEOTIDE SEQUENCE</scope>
    <source>
        <strain evidence="4">Ag5</strain>
    </source>
</reference>
<keyword evidence="1" id="KW-0472">Membrane</keyword>
<dbReference type="InterPro" id="IPR048389">
    <property type="entry name" value="YciQ-like_C"/>
</dbReference>
<dbReference type="InterPro" id="IPR018702">
    <property type="entry name" value="DUF2207"/>
</dbReference>
<evidence type="ECO:0008006" key="6">
    <source>
        <dbReference type="Google" id="ProtNLM"/>
    </source>
</evidence>
<evidence type="ECO:0000259" key="2">
    <source>
        <dbReference type="Pfam" id="PF09972"/>
    </source>
</evidence>